<keyword evidence="5 7" id="KW-0720">Serine protease</keyword>
<dbReference type="Gene3D" id="3.40.50.200">
    <property type="entry name" value="Peptidase S8/S53 domain"/>
    <property type="match status" value="1"/>
</dbReference>
<feature type="active site" description="Charge relay system" evidence="6 7">
    <location>
        <position position="209"/>
    </location>
</feature>
<comment type="similarity">
    <text evidence="1 7 8">Belongs to the peptidase S8 family.</text>
</comment>
<evidence type="ECO:0000256" key="7">
    <source>
        <dbReference type="PROSITE-ProRule" id="PRU01240"/>
    </source>
</evidence>
<dbReference type="GO" id="GO:0005615">
    <property type="term" value="C:extracellular space"/>
    <property type="evidence" value="ECO:0007669"/>
    <property type="project" value="TreeGrafter"/>
</dbReference>
<evidence type="ECO:0000256" key="9">
    <source>
        <dbReference type="SAM" id="SignalP"/>
    </source>
</evidence>
<dbReference type="PROSITE" id="PS00136">
    <property type="entry name" value="SUBTILASE_ASP"/>
    <property type="match status" value="1"/>
</dbReference>
<dbReference type="SUPFAM" id="SSF52743">
    <property type="entry name" value="Subtilisin-like"/>
    <property type="match status" value="1"/>
</dbReference>
<evidence type="ECO:0000256" key="5">
    <source>
        <dbReference type="ARBA" id="ARBA00022825"/>
    </source>
</evidence>
<proteinExistence type="inferred from homology"/>
<dbReference type="EMBL" id="JAAAIP010001236">
    <property type="protein sequence ID" value="KAG0308954.1"/>
    <property type="molecule type" value="Genomic_DNA"/>
</dbReference>
<dbReference type="PROSITE" id="PS51892">
    <property type="entry name" value="SUBTILASE"/>
    <property type="match status" value="1"/>
</dbReference>
<dbReference type="InterPro" id="IPR022398">
    <property type="entry name" value="Peptidase_S8_His-AS"/>
</dbReference>
<feature type="active site" description="Charge relay system" evidence="6 7">
    <location>
        <position position="524"/>
    </location>
</feature>
<feature type="chain" id="PRO_5040300701" evidence="9">
    <location>
        <begin position="19"/>
        <end position="883"/>
    </location>
</feature>
<dbReference type="Pfam" id="PF06280">
    <property type="entry name" value="fn3_5"/>
    <property type="match status" value="1"/>
</dbReference>
<comment type="caution">
    <text evidence="12">The sequence shown here is derived from an EMBL/GenBank/DDBJ whole genome shotgun (WGS) entry which is preliminary data.</text>
</comment>
<keyword evidence="4 7" id="KW-0378">Hydrolase</keyword>
<dbReference type="InterPro" id="IPR023828">
    <property type="entry name" value="Peptidase_S8_Ser-AS"/>
</dbReference>
<evidence type="ECO:0000256" key="6">
    <source>
        <dbReference type="PIRSR" id="PIRSR615500-1"/>
    </source>
</evidence>
<evidence type="ECO:0000256" key="3">
    <source>
        <dbReference type="ARBA" id="ARBA00022729"/>
    </source>
</evidence>
<dbReference type="PANTHER" id="PTHR43806">
    <property type="entry name" value="PEPTIDASE S8"/>
    <property type="match status" value="1"/>
</dbReference>
<dbReference type="Gene3D" id="3.50.30.30">
    <property type="match status" value="1"/>
</dbReference>
<dbReference type="GO" id="GO:0004252">
    <property type="term" value="F:serine-type endopeptidase activity"/>
    <property type="evidence" value="ECO:0007669"/>
    <property type="project" value="UniProtKB-UniRule"/>
</dbReference>
<dbReference type="InterPro" id="IPR034187">
    <property type="entry name" value="Peptidases_S8_5"/>
</dbReference>
<dbReference type="InterPro" id="IPR010435">
    <property type="entry name" value="C5a/SBT2-like_Fn3"/>
</dbReference>
<feature type="active site" description="Charge relay system" evidence="6 7">
    <location>
        <position position="151"/>
    </location>
</feature>
<protein>
    <submittedName>
        <fullName evidence="12">Uncharacterized protein</fullName>
    </submittedName>
</protein>
<organism evidence="12 13">
    <name type="scientific">Dissophora globulifera</name>
    <dbReference type="NCBI Taxonomy" id="979702"/>
    <lineage>
        <taxon>Eukaryota</taxon>
        <taxon>Fungi</taxon>
        <taxon>Fungi incertae sedis</taxon>
        <taxon>Mucoromycota</taxon>
        <taxon>Mortierellomycotina</taxon>
        <taxon>Mortierellomycetes</taxon>
        <taxon>Mortierellales</taxon>
        <taxon>Mortierellaceae</taxon>
        <taxon>Dissophora</taxon>
    </lineage>
</organism>
<dbReference type="InterPro" id="IPR050131">
    <property type="entry name" value="Peptidase_S8_subtilisin-like"/>
</dbReference>
<evidence type="ECO:0000259" key="11">
    <source>
        <dbReference type="Pfam" id="PF06280"/>
    </source>
</evidence>
<dbReference type="AlphaFoldDB" id="A0A9P6R1N4"/>
<dbReference type="InterPro" id="IPR036852">
    <property type="entry name" value="Peptidase_S8/S53_dom_sf"/>
</dbReference>
<dbReference type="PRINTS" id="PR00723">
    <property type="entry name" value="SUBTILISIN"/>
</dbReference>
<dbReference type="InterPro" id="IPR023827">
    <property type="entry name" value="Peptidase_S8_Asp-AS"/>
</dbReference>
<feature type="domain" description="C5a peptidase/Subtilisin-like protease SBT2-like Fn3-like" evidence="11">
    <location>
        <begin position="604"/>
        <end position="712"/>
    </location>
</feature>
<dbReference type="InterPro" id="IPR015500">
    <property type="entry name" value="Peptidase_S8_subtilisin-rel"/>
</dbReference>
<evidence type="ECO:0000313" key="12">
    <source>
        <dbReference type="EMBL" id="KAG0308954.1"/>
    </source>
</evidence>
<dbReference type="GO" id="GO:0016020">
    <property type="term" value="C:membrane"/>
    <property type="evidence" value="ECO:0007669"/>
    <property type="project" value="InterPro"/>
</dbReference>
<keyword evidence="3 9" id="KW-0732">Signal</keyword>
<name>A0A9P6R1N4_9FUNG</name>
<evidence type="ECO:0000259" key="10">
    <source>
        <dbReference type="Pfam" id="PF00082"/>
    </source>
</evidence>
<dbReference type="GO" id="GO:0006508">
    <property type="term" value="P:proteolysis"/>
    <property type="evidence" value="ECO:0007669"/>
    <property type="project" value="UniProtKB-KW"/>
</dbReference>
<evidence type="ECO:0000256" key="1">
    <source>
        <dbReference type="ARBA" id="ARBA00011073"/>
    </source>
</evidence>
<dbReference type="OrthoDB" id="206201at2759"/>
<feature type="domain" description="Peptidase S8/S53" evidence="10">
    <location>
        <begin position="142"/>
        <end position="577"/>
    </location>
</feature>
<dbReference type="InterPro" id="IPR000209">
    <property type="entry name" value="Peptidase_S8/S53_dom"/>
</dbReference>
<accession>A0A9P6R1N4</accession>
<keyword evidence="2 7" id="KW-0645">Protease</keyword>
<sequence length="883" mass="93965">MKIAAILSALAAATLVSAGKLHKLNLKGTEVPESNIVPGAYIIQYEPHVSHVTASNNLKTHKVGFRTRNQYTKFNGAAITVTSDHDGEALAAIPGVQHVWPVTLYSLPKVKKSNKKAADPYVTSGHQMTGVDVVHSQYKITGKGIKIGVLDSGVDYRHPAFAAKGSNAGCFARYGKNCRVAHGWDFVGDNFTGSNTPVPDSDPMDCQGHGTHVAGIVGGNALNIAVEPLPPQPFIGVAPDAIIGAYRIFGCNGGTNSAVIMAAMELAFNDGMDVINMSFGSGSSFQTNPIAVLGEILSTNGMAVVAAAGDDGVDGVWMVSDTGLGETSSSVASFDNKYQIHHAFTYGDIYRPYVSSVPVNLGPTAIVPIFSVDGSLSDGCQLYQYTRIDAAGKFILVGGYPDDCDAHLRAVLSATVGAAGVIIQSIPYGLEAAPAFKDFPVISIEFQAGVDIIAAYKKDPQTLVSFSAENDNFLVENGGFPSDFSSFGLDGELRSKPDLGAPGSDILSTYPLAKDGYAVLSGTSMATPYIAGAHALYIQSQKKTFRGSQVRKVLKNTATISKDFNATTTASAAKQGAGLVNVLNAILTTTCISPDHIDLFDSVRHRKTVHIKIKNEGKKLETYTLSHTPADALNSYSWGNIFPDGTPIIEADHATVGFSANPIDIAPGETVTVALTFKMPKKGDETQWPIYSGYVIATPNTAGSVAVHVPYTGLKGDFSKVPIQDSDVGDPKIFGKNADGLLASVPPSRSFDLRGPIVQLTPVIITREASHTPRFTIRVYDSQNVFQGYLYSPDLGLADVALGRDRNYVDNIPYNTSFQVWSWLGDVQPEGASKLVSLPSNTYRLEVASQRKFTSGVYPQDFEIYDLGSYTFLTNNGGEIPPI</sequence>
<reference evidence="12" key="1">
    <citation type="journal article" date="2020" name="Fungal Divers.">
        <title>Resolving the Mortierellaceae phylogeny through synthesis of multi-gene phylogenetics and phylogenomics.</title>
        <authorList>
            <person name="Vandepol N."/>
            <person name="Liber J."/>
            <person name="Desiro A."/>
            <person name="Na H."/>
            <person name="Kennedy M."/>
            <person name="Barry K."/>
            <person name="Grigoriev I.V."/>
            <person name="Miller A.N."/>
            <person name="O'Donnell K."/>
            <person name="Stajich J.E."/>
            <person name="Bonito G."/>
        </authorList>
    </citation>
    <scope>NUCLEOTIDE SEQUENCE</scope>
    <source>
        <strain evidence="12">REB-010B</strain>
    </source>
</reference>
<gene>
    <name evidence="12" type="ORF">BGZ99_001020</name>
</gene>
<evidence type="ECO:0000256" key="4">
    <source>
        <dbReference type="ARBA" id="ARBA00022801"/>
    </source>
</evidence>
<dbReference type="PROSITE" id="PS00137">
    <property type="entry name" value="SUBTILASE_HIS"/>
    <property type="match status" value="1"/>
</dbReference>
<dbReference type="Pfam" id="PF00082">
    <property type="entry name" value="Peptidase_S8"/>
    <property type="match status" value="1"/>
</dbReference>
<keyword evidence="13" id="KW-1185">Reference proteome</keyword>
<evidence type="ECO:0000256" key="8">
    <source>
        <dbReference type="RuleBase" id="RU003355"/>
    </source>
</evidence>
<dbReference type="CDD" id="cd07489">
    <property type="entry name" value="Peptidases_S8_5"/>
    <property type="match status" value="1"/>
</dbReference>
<evidence type="ECO:0000256" key="2">
    <source>
        <dbReference type="ARBA" id="ARBA00022670"/>
    </source>
</evidence>
<feature type="signal peptide" evidence="9">
    <location>
        <begin position="1"/>
        <end position="18"/>
    </location>
</feature>
<dbReference type="PANTHER" id="PTHR43806:SF66">
    <property type="entry name" value="SERIN ENDOPEPTIDASE"/>
    <property type="match status" value="1"/>
</dbReference>
<dbReference type="Proteomes" id="UP000738325">
    <property type="component" value="Unassembled WGS sequence"/>
</dbReference>
<dbReference type="Gene3D" id="2.60.40.1710">
    <property type="entry name" value="Subtilisin-like superfamily"/>
    <property type="match status" value="1"/>
</dbReference>
<evidence type="ECO:0000313" key="13">
    <source>
        <dbReference type="Proteomes" id="UP000738325"/>
    </source>
</evidence>
<dbReference type="PROSITE" id="PS00138">
    <property type="entry name" value="SUBTILASE_SER"/>
    <property type="match status" value="1"/>
</dbReference>